<dbReference type="STRING" id="426757.SAMN04488127_1138"/>
<organism evidence="1 2">
    <name type="scientific">Bhargavaea ginsengi</name>
    <dbReference type="NCBI Taxonomy" id="426757"/>
    <lineage>
        <taxon>Bacteria</taxon>
        <taxon>Bacillati</taxon>
        <taxon>Bacillota</taxon>
        <taxon>Bacilli</taxon>
        <taxon>Bacillales</taxon>
        <taxon>Caryophanaceae</taxon>
        <taxon>Bhargavaea</taxon>
    </lineage>
</organism>
<dbReference type="Proteomes" id="UP000199200">
    <property type="component" value="Unassembled WGS sequence"/>
</dbReference>
<evidence type="ECO:0000313" key="2">
    <source>
        <dbReference type="Proteomes" id="UP000199200"/>
    </source>
</evidence>
<dbReference type="EMBL" id="FNZF01000002">
    <property type="protein sequence ID" value="SEJ15877.1"/>
    <property type="molecule type" value="Genomic_DNA"/>
</dbReference>
<protein>
    <submittedName>
        <fullName evidence="1">Uncharacterized protein</fullName>
    </submittedName>
</protein>
<sequence length="88" mass="9902">MTDRLEQEIARLNQIHDARERTRAKMELLLERIPKGIEEAESGNAEAAAAYLSATQKILSAALSEEENGYHRLIGKQADTDEKHEETP</sequence>
<reference evidence="2" key="1">
    <citation type="submission" date="2016-10" db="EMBL/GenBank/DDBJ databases">
        <authorList>
            <person name="Varghese N."/>
            <person name="Submissions S."/>
        </authorList>
    </citation>
    <scope>NUCLEOTIDE SEQUENCE [LARGE SCALE GENOMIC DNA]</scope>
    <source>
        <strain evidence="2">CGMCC 1.6763</strain>
    </source>
</reference>
<dbReference type="RefSeq" id="WP_177168292.1">
    <property type="nucleotide sequence ID" value="NZ_FNZF01000002.1"/>
</dbReference>
<accession>A0A1H6WNW6</accession>
<proteinExistence type="predicted"/>
<evidence type="ECO:0000313" key="1">
    <source>
        <dbReference type="EMBL" id="SEJ15877.1"/>
    </source>
</evidence>
<keyword evidence="2" id="KW-1185">Reference proteome</keyword>
<gene>
    <name evidence="1" type="ORF">SAMN04488127_1138</name>
</gene>
<name>A0A1H6WNW6_9BACL</name>
<dbReference type="AlphaFoldDB" id="A0A1H6WNW6"/>